<dbReference type="SUPFAM" id="SSF81383">
    <property type="entry name" value="F-box domain"/>
    <property type="match status" value="1"/>
</dbReference>
<dbReference type="OrthoDB" id="3739674at2759"/>
<dbReference type="Proteomes" id="UP000800200">
    <property type="component" value="Unassembled WGS sequence"/>
</dbReference>
<feature type="compositionally biased region" description="Basic and acidic residues" evidence="1">
    <location>
        <begin position="111"/>
        <end position="123"/>
    </location>
</feature>
<proteinExistence type="predicted"/>
<evidence type="ECO:0000313" key="2">
    <source>
        <dbReference type="EMBL" id="KAF2195589.1"/>
    </source>
</evidence>
<gene>
    <name evidence="2" type="ORF">K469DRAFT_681881</name>
</gene>
<protein>
    <recommendedName>
        <fullName evidence="4">F-box domain-containing protein</fullName>
    </recommendedName>
</protein>
<organism evidence="2 3">
    <name type="scientific">Zopfia rhizophila CBS 207.26</name>
    <dbReference type="NCBI Taxonomy" id="1314779"/>
    <lineage>
        <taxon>Eukaryota</taxon>
        <taxon>Fungi</taxon>
        <taxon>Dikarya</taxon>
        <taxon>Ascomycota</taxon>
        <taxon>Pezizomycotina</taxon>
        <taxon>Dothideomycetes</taxon>
        <taxon>Dothideomycetes incertae sedis</taxon>
        <taxon>Zopfiaceae</taxon>
        <taxon>Zopfia</taxon>
    </lineage>
</organism>
<keyword evidence="3" id="KW-1185">Reference proteome</keyword>
<evidence type="ECO:0008006" key="4">
    <source>
        <dbReference type="Google" id="ProtNLM"/>
    </source>
</evidence>
<dbReference type="AlphaFoldDB" id="A0A6A6EXR1"/>
<dbReference type="InterPro" id="IPR036047">
    <property type="entry name" value="F-box-like_dom_sf"/>
</dbReference>
<feature type="region of interest" description="Disordered" evidence="1">
    <location>
        <begin position="98"/>
        <end position="123"/>
    </location>
</feature>
<name>A0A6A6EXR1_9PEZI</name>
<dbReference type="EMBL" id="ML994610">
    <property type="protein sequence ID" value="KAF2195589.1"/>
    <property type="molecule type" value="Genomic_DNA"/>
</dbReference>
<sequence>MASLHSLAPELFCMVFQHLSRRDVKQLRLVNKFLSRIATPICFKRIRFALEDGQFNHLVQIAFHEELCHFVQELELSRSPGLAPVSLNTFKDLTTLTPSSASDIGDDDDHPDGHPDDDHPDENHTIFDEVAYAEYKAECIRLREQAYSAVKYISFHRTGCERWIKRVHPDTLRQPLLDRFDEAILRLRNLKSFIHVPGFKKEDLTSRWPDLTLNVMERYLRFDKQIKALQLSYVLRALGSANYFNHNLQSIEIYVGTTGFWSVQDLKNL</sequence>
<evidence type="ECO:0000313" key="3">
    <source>
        <dbReference type="Proteomes" id="UP000800200"/>
    </source>
</evidence>
<evidence type="ECO:0000256" key="1">
    <source>
        <dbReference type="SAM" id="MobiDB-lite"/>
    </source>
</evidence>
<reference evidence="2" key="1">
    <citation type="journal article" date="2020" name="Stud. Mycol.">
        <title>101 Dothideomycetes genomes: a test case for predicting lifestyles and emergence of pathogens.</title>
        <authorList>
            <person name="Haridas S."/>
            <person name="Albert R."/>
            <person name="Binder M."/>
            <person name="Bloem J."/>
            <person name="Labutti K."/>
            <person name="Salamov A."/>
            <person name="Andreopoulos B."/>
            <person name="Baker S."/>
            <person name="Barry K."/>
            <person name="Bills G."/>
            <person name="Bluhm B."/>
            <person name="Cannon C."/>
            <person name="Castanera R."/>
            <person name="Culley D."/>
            <person name="Daum C."/>
            <person name="Ezra D."/>
            <person name="Gonzalez J."/>
            <person name="Henrissat B."/>
            <person name="Kuo A."/>
            <person name="Liang C."/>
            <person name="Lipzen A."/>
            <person name="Lutzoni F."/>
            <person name="Magnuson J."/>
            <person name="Mondo S."/>
            <person name="Nolan M."/>
            <person name="Ohm R."/>
            <person name="Pangilinan J."/>
            <person name="Park H.-J."/>
            <person name="Ramirez L."/>
            <person name="Alfaro M."/>
            <person name="Sun H."/>
            <person name="Tritt A."/>
            <person name="Yoshinaga Y."/>
            <person name="Zwiers L.-H."/>
            <person name="Turgeon B."/>
            <person name="Goodwin S."/>
            <person name="Spatafora J."/>
            <person name="Crous P."/>
            <person name="Grigoriev I."/>
        </authorList>
    </citation>
    <scope>NUCLEOTIDE SEQUENCE</scope>
    <source>
        <strain evidence="2">CBS 207.26</strain>
    </source>
</reference>
<accession>A0A6A6EXR1</accession>